<evidence type="ECO:0000259" key="3">
    <source>
        <dbReference type="Pfam" id="PF13472"/>
    </source>
</evidence>
<protein>
    <submittedName>
        <fullName evidence="4">Lipase/Acylhydrolase</fullName>
    </submittedName>
</protein>
<dbReference type="Pfam" id="PF13472">
    <property type="entry name" value="Lipase_GDSL_2"/>
    <property type="match status" value="1"/>
</dbReference>
<proteinExistence type="predicted"/>
<dbReference type="InterPro" id="IPR013830">
    <property type="entry name" value="SGNH_hydro"/>
</dbReference>
<dbReference type="Proteomes" id="UP000031982">
    <property type="component" value="Unassembled WGS sequence"/>
</dbReference>
<feature type="signal peptide" evidence="2">
    <location>
        <begin position="1"/>
        <end position="26"/>
    </location>
</feature>
<keyword evidence="2" id="KW-0732">Signal</keyword>
<comment type="caution">
    <text evidence="4">The sequence shown here is derived from an EMBL/GenBank/DDBJ whole genome shotgun (WGS) entry which is preliminary data.</text>
</comment>
<feature type="chain" id="PRO_5045949905" evidence="2">
    <location>
        <begin position="27"/>
        <end position="303"/>
    </location>
</feature>
<accession>A0ABR5AVN0</accession>
<organism evidence="4 5">
    <name type="scientific">Bacillus badius</name>
    <dbReference type="NCBI Taxonomy" id="1455"/>
    <lineage>
        <taxon>Bacteria</taxon>
        <taxon>Bacillati</taxon>
        <taxon>Bacillota</taxon>
        <taxon>Bacilli</taxon>
        <taxon>Bacillales</taxon>
        <taxon>Bacillaceae</taxon>
        <taxon>Pseudobacillus</taxon>
    </lineage>
</organism>
<evidence type="ECO:0000313" key="5">
    <source>
        <dbReference type="Proteomes" id="UP000031982"/>
    </source>
</evidence>
<gene>
    <name evidence="4" type="ORF">SD77_4455</name>
</gene>
<dbReference type="InterPro" id="IPR036514">
    <property type="entry name" value="SGNH_hydro_sf"/>
</dbReference>
<feature type="region of interest" description="Disordered" evidence="1">
    <location>
        <begin position="261"/>
        <end position="303"/>
    </location>
</feature>
<evidence type="ECO:0000256" key="1">
    <source>
        <dbReference type="SAM" id="MobiDB-lite"/>
    </source>
</evidence>
<sequence>MRKKLFLSIAAVFLMAASLLPLNTEAAGIHYVAIGDSLAAGQTPYKEIGASYTDLIAFALQQKGQLQSFSKQLAFPGYSTGQVIDQLDKKEAQALIRKADLITISAGANDMLPLIQNDSVRGMLSYEAIPVAFALNGMRKNYIKLFKEIRQLNRHAEIYAMGYYFPYPHAKEEQKRSVADQLAVLNKIIEQEAARTGAHFVPVAHRFGNNADSLVPNPADVHPAPGGYLEMANSFIQAYAPGSPMIPTSVLSQLPAPVPFAKLQKSQSSHEAREEKPKKEKPRKPQKKTALQEGKRCKVSAYM</sequence>
<dbReference type="RefSeq" id="WP_052475008.1">
    <property type="nucleotide sequence ID" value="NZ_JARTHD010000010.1"/>
</dbReference>
<feature type="domain" description="SGNH hydrolase-type esterase" evidence="3">
    <location>
        <begin position="33"/>
        <end position="228"/>
    </location>
</feature>
<dbReference type="Gene3D" id="3.40.50.1110">
    <property type="entry name" value="SGNH hydrolase"/>
    <property type="match status" value="1"/>
</dbReference>
<reference evidence="4 5" key="1">
    <citation type="submission" date="2015-01" db="EMBL/GenBank/DDBJ databases">
        <title>Genome Assembly of Bacillus badius MTCC 1458.</title>
        <authorList>
            <person name="Verma A."/>
            <person name="Khatri I."/>
            <person name="Mual P."/>
            <person name="Subramanian S."/>
            <person name="Krishnamurthi S."/>
        </authorList>
    </citation>
    <scope>NUCLEOTIDE SEQUENCE [LARGE SCALE GENOMIC DNA]</scope>
    <source>
        <strain evidence="4 5">MTCC 1458</strain>
    </source>
</reference>
<dbReference type="EMBL" id="JXLP01000009">
    <property type="protein sequence ID" value="KIL78775.1"/>
    <property type="molecule type" value="Genomic_DNA"/>
</dbReference>
<feature type="compositionally biased region" description="Basic and acidic residues" evidence="1">
    <location>
        <begin position="268"/>
        <end position="278"/>
    </location>
</feature>
<name>A0ABR5AVN0_BACBA</name>
<evidence type="ECO:0000313" key="4">
    <source>
        <dbReference type="EMBL" id="KIL78775.1"/>
    </source>
</evidence>
<keyword evidence="5" id="KW-1185">Reference proteome</keyword>
<dbReference type="SUPFAM" id="SSF52266">
    <property type="entry name" value="SGNH hydrolase"/>
    <property type="match status" value="1"/>
</dbReference>
<evidence type="ECO:0000256" key="2">
    <source>
        <dbReference type="SAM" id="SignalP"/>
    </source>
</evidence>